<feature type="short sequence motif" description="MIU motif 1" evidence="11">
    <location>
        <begin position="316"/>
        <end position="339"/>
    </location>
</feature>
<dbReference type="InterPro" id="IPR001841">
    <property type="entry name" value="Znf_RING"/>
</dbReference>
<dbReference type="GO" id="GO:0005634">
    <property type="term" value="C:nucleus"/>
    <property type="evidence" value="ECO:0007669"/>
    <property type="project" value="UniProtKB-SubCell"/>
</dbReference>
<dbReference type="PROSITE" id="PS50089">
    <property type="entry name" value="ZF_RING_2"/>
    <property type="match status" value="1"/>
</dbReference>
<organism evidence="14 15">
    <name type="scientific">Cricetulus griseus</name>
    <name type="common">Chinese hamster</name>
    <name type="synonym">Cricetulus barabensis griseus</name>
    <dbReference type="NCBI Taxonomy" id="10029"/>
    <lineage>
        <taxon>Eukaryota</taxon>
        <taxon>Metazoa</taxon>
        <taxon>Chordata</taxon>
        <taxon>Craniata</taxon>
        <taxon>Vertebrata</taxon>
        <taxon>Euteleostomi</taxon>
        <taxon>Mammalia</taxon>
        <taxon>Eutheria</taxon>
        <taxon>Euarchontoglires</taxon>
        <taxon>Glires</taxon>
        <taxon>Rodentia</taxon>
        <taxon>Myomorpha</taxon>
        <taxon>Muroidea</taxon>
        <taxon>Cricetidae</taxon>
        <taxon>Cricetinae</taxon>
        <taxon>Cricetulus</taxon>
    </lineage>
</organism>
<dbReference type="GO" id="GO:0000151">
    <property type="term" value="C:ubiquitin ligase complex"/>
    <property type="evidence" value="ECO:0007669"/>
    <property type="project" value="UniProtKB-UniRule"/>
</dbReference>
<dbReference type="AlphaFoldDB" id="A0A9J7FWV1"/>
<evidence type="ECO:0000256" key="7">
    <source>
        <dbReference type="ARBA" id="ARBA00022833"/>
    </source>
</evidence>
<comment type="subunit">
    <text evidence="11">Monomer. Interacts with UBE2N/UBC13.</text>
</comment>
<keyword evidence="4 11" id="KW-0227">DNA damage</keyword>
<evidence type="ECO:0000313" key="14">
    <source>
        <dbReference type="Proteomes" id="UP001108280"/>
    </source>
</evidence>
<dbReference type="SUPFAM" id="SSF57850">
    <property type="entry name" value="RING/U-box"/>
    <property type="match status" value="1"/>
</dbReference>
<dbReference type="InterPro" id="IPR051657">
    <property type="entry name" value="RNF168/RNF169_E3_ubiq-ligase"/>
</dbReference>
<dbReference type="GO" id="GO:0008270">
    <property type="term" value="F:zinc ion binding"/>
    <property type="evidence" value="ECO:0007669"/>
    <property type="project" value="UniProtKB-KW"/>
</dbReference>
<feature type="compositionally biased region" description="Polar residues" evidence="12">
    <location>
        <begin position="610"/>
        <end position="627"/>
    </location>
</feature>
<sequence>MGRRRSGSERLGLGTLREATRSCSAGTVALPPPQRRDGSLAAARARPPGGEEGSWSRLSAPRGAGTTHRPEPAALSKERSFIPLLDAGHNCSPVCLEPREGQPVWIPVRCLCVRVNTKPLAGFLRTVVSRKAGFFELLTLSRPRERLEMAASKEAIPSLAECQCGICMEILVEPVTLPCNHTLCNPCFQSTVEKANLCCPFCRRRVSSWTRYHTRRNSLVNRDLWEIIQKHYAKECKLRASGQESREIIDDYQPVRLLSEPGELRREYEEEISKVEAERQASKEEENKASEEYIQKLLAEEEEEEKRRTQKRRSEMEEQLKGDEELARRLSVSINSNYEKNISASPSSSRKSDAVSNKSQKKNTNKQKNFGDIQKYLSPKLKSGSAWPCEALCGEDKSCLSKEIGSSDMKSPVWQDTEIEKDMPTLSPQICLETQEQGSGSSAESPVPWLCAGDAEQCLEGTVETLSTNGDDLCVVNHEGSKVKVSYSIEATVKPPGKIENKECSVSGVTQLADSNRVPESRVYHLVVGKEISEKENQESVLEAVMDPCFSAKRRKMFLKSSDQEETEVNFTQKLIDLEHMLFERHKQEEQDRLLALQLQKEVDKEPMTLNRQKGSPNQYQLRTSSPPDRLLSKQRKNSKDRNSEKPTNSETSKSQRSTKDEYWQPFKSTWKDSVNGRKKSSTKNVCSNVSKRTYSLQSSNSQKSIIQMFQR</sequence>
<dbReference type="InterPro" id="IPR018957">
    <property type="entry name" value="Znf_C3HC4_RING-type"/>
</dbReference>
<dbReference type="KEGG" id="cge:100753166"/>
<keyword evidence="5 11" id="KW-0863">Zinc-finger</keyword>
<keyword evidence="14" id="KW-1185">Reference proteome</keyword>
<evidence type="ECO:0000259" key="13">
    <source>
        <dbReference type="PROSITE" id="PS50089"/>
    </source>
</evidence>
<comment type="subcellular location">
    <subcellularLocation>
        <location evidence="11">Nucleus</location>
    </subcellularLocation>
    <text evidence="11">Localizes to double-strand breaks (DSBs) sites of DNA damage.</text>
</comment>
<feature type="domain" description="RING-type" evidence="13">
    <location>
        <begin position="164"/>
        <end position="203"/>
    </location>
</feature>
<feature type="compositionally biased region" description="Polar residues" evidence="12">
    <location>
        <begin position="683"/>
        <end position="712"/>
    </location>
</feature>
<reference evidence="14" key="2">
    <citation type="journal article" date="2020" name="Biotechnol. Bioeng.">
        <title>Chromosome-scale scaffolds for the Chinese hamster reference genome assembly to facilitate the study of the CHO epigenome.</title>
        <authorList>
            <person name="Hilliard W."/>
            <person name="MacDonald M."/>
            <person name="Lee K.H."/>
        </authorList>
    </citation>
    <scope>NUCLEOTIDE SEQUENCE [LARGE SCALE GENOMIC DNA]</scope>
    <source>
        <strain evidence="14">17A/GY</strain>
    </source>
</reference>
<feature type="compositionally biased region" description="Basic and acidic residues" evidence="12">
    <location>
        <begin position="312"/>
        <end position="324"/>
    </location>
</feature>
<reference evidence="15" key="3">
    <citation type="submission" date="2025-08" db="UniProtKB">
        <authorList>
            <consortium name="RefSeq"/>
        </authorList>
    </citation>
    <scope>IDENTIFICATION</scope>
    <source>
        <strain evidence="15">17A/GY</strain>
        <tissue evidence="15">Liver</tissue>
    </source>
</reference>
<keyword evidence="8 11" id="KW-0156">Chromatin regulator</keyword>
<comment type="PTM">
    <text evidence="11">Ubiquitinated.</text>
</comment>
<dbReference type="InterPro" id="IPR034725">
    <property type="entry name" value="RNF168"/>
</dbReference>
<dbReference type="InterPro" id="IPR013083">
    <property type="entry name" value="Znf_RING/FYVE/PHD"/>
</dbReference>
<dbReference type="FunFam" id="3.30.40.10:FF:000466">
    <property type="entry name" value="E3 ubiquitin-protein ligase RNF168"/>
    <property type="match status" value="1"/>
</dbReference>
<gene>
    <name evidence="15" type="primary">Rnf168</name>
    <name evidence="11" type="synonym">RNF168</name>
</gene>
<protein>
    <recommendedName>
        <fullName evidence="11">E3 ubiquitin-protein ligase RNF168</fullName>
        <ecNumber evidence="11">2.3.2.27</ecNumber>
    </recommendedName>
    <alternativeName>
        <fullName evidence="11">RING finger protein 168</fullName>
    </alternativeName>
    <alternativeName>
        <fullName evidence="11">RING-type E3 ubiquitin transferase RNF168</fullName>
    </alternativeName>
</protein>
<dbReference type="GO" id="GO:0031491">
    <property type="term" value="F:nucleosome binding"/>
    <property type="evidence" value="ECO:0007669"/>
    <property type="project" value="TreeGrafter"/>
</dbReference>
<comment type="PTM">
    <text evidence="11">Sumoylated with SUMO1 by PIAS4 in response to double-strand breaks (DSBs).</text>
</comment>
<comment type="catalytic activity">
    <reaction evidence="1 11">
        <text>S-ubiquitinyl-[E2 ubiquitin-conjugating enzyme]-L-cysteine + [acceptor protein]-L-lysine = [E2 ubiquitin-conjugating enzyme]-L-cysteine + N(6)-ubiquitinyl-[acceptor protein]-L-lysine.</text>
        <dbReference type="EC" id="2.3.2.27"/>
    </reaction>
</comment>
<evidence type="ECO:0000256" key="3">
    <source>
        <dbReference type="ARBA" id="ARBA00022723"/>
    </source>
</evidence>
<feature type="region of interest" description="Disordered" evidence="12">
    <location>
        <begin position="298"/>
        <end position="324"/>
    </location>
</feature>
<name>A0A9J7FWV1_CRIGR</name>
<dbReference type="EC" id="2.3.2.27" evidence="11"/>
<evidence type="ECO:0000256" key="10">
    <source>
        <dbReference type="ARBA" id="ARBA00023242"/>
    </source>
</evidence>
<keyword evidence="9 11" id="KW-0234">DNA repair</keyword>
<dbReference type="PANTHER" id="PTHR23328:SF1">
    <property type="entry name" value="E3 UBIQUITIN-PROTEIN LIGASE RNF168"/>
    <property type="match status" value="1"/>
</dbReference>
<comment type="pathway">
    <text evidence="11">Protein modification; protein ubiquitination.</text>
</comment>
<evidence type="ECO:0000256" key="2">
    <source>
        <dbReference type="ARBA" id="ARBA00022679"/>
    </source>
</evidence>
<keyword evidence="3 11" id="KW-0479">Metal-binding</keyword>
<dbReference type="OrthoDB" id="426657at2759"/>
<evidence type="ECO:0000256" key="9">
    <source>
        <dbReference type="ARBA" id="ARBA00023204"/>
    </source>
</evidence>
<feature type="region of interest" description="Disordered" evidence="12">
    <location>
        <begin position="336"/>
        <end position="372"/>
    </location>
</feature>
<dbReference type="GO" id="GO:0045739">
    <property type="term" value="P:positive regulation of DNA repair"/>
    <property type="evidence" value="ECO:0007669"/>
    <property type="project" value="UniProtKB-UniRule"/>
</dbReference>
<feature type="compositionally biased region" description="Polar residues" evidence="12">
    <location>
        <begin position="646"/>
        <end position="656"/>
    </location>
</feature>
<feature type="region of interest" description="Disordered" evidence="12">
    <location>
        <begin position="605"/>
        <end position="712"/>
    </location>
</feature>
<dbReference type="CDD" id="cd16550">
    <property type="entry name" value="RING-HC_RNF168"/>
    <property type="match status" value="1"/>
</dbReference>
<proteinExistence type="inferred from homology"/>
<accession>A0A9J7FWV1</accession>
<evidence type="ECO:0000256" key="5">
    <source>
        <dbReference type="ARBA" id="ARBA00022771"/>
    </source>
</evidence>
<reference evidence="14" key="1">
    <citation type="journal article" date="2018" name="Biotechnol. Bioeng.">
        <title>A reference genome of the Chinese hamster based on a hybrid assembly strategy.</title>
        <authorList>
            <person name="Rupp O."/>
            <person name="MacDonald M.L."/>
            <person name="Li S."/>
            <person name="Dhiman H."/>
            <person name="Polson S."/>
            <person name="Griep S."/>
            <person name="Heffner K."/>
            <person name="Hernandez I."/>
            <person name="Brinkrolf K."/>
            <person name="Jadhav V."/>
            <person name="Samoudi M."/>
            <person name="Hao H."/>
            <person name="Kingham B."/>
            <person name="Goesmann A."/>
            <person name="Betenbaugh M.J."/>
            <person name="Lewis N.E."/>
            <person name="Borth N."/>
            <person name="Lee K.H."/>
        </authorList>
    </citation>
    <scope>NUCLEOTIDE SEQUENCE [LARGE SCALE GENOMIC DNA]</scope>
    <source>
        <strain evidence="14">17A/GY</strain>
    </source>
</reference>
<feature type="compositionally biased region" description="Low complexity" evidence="12">
    <location>
        <begin position="343"/>
        <end position="358"/>
    </location>
</feature>
<dbReference type="GO" id="GO:0061630">
    <property type="term" value="F:ubiquitin protein ligase activity"/>
    <property type="evidence" value="ECO:0007669"/>
    <property type="project" value="UniProtKB-EC"/>
</dbReference>
<dbReference type="GO" id="GO:0042393">
    <property type="term" value="F:histone binding"/>
    <property type="evidence" value="ECO:0007669"/>
    <property type="project" value="UniProtKB-UniRule"/>
</dbReference>
<feature type="short sequence motif" description="MIU motif 2" evidence="11">
    <location>
        <begin position="585"/>
        <end position="608"/>
    </location>
</feature>
<keyword evidence="6 11" id="KW-0833">Ubl conjugation pathway</keyword>
<dbReference type="Proteomes" id="UP001108280">
    <property type="component" value="Chromosome 4"/>
</dbReference>
<evidence type="ECO:0000256" key="6">
    <source>
        <dbReference type="ARBA" id="ARBA00022786"/>
    </source>
</evidence>
<evidence type="ECO:0000256" key="4">
    <source>
        <dbReference type="ARBA" id="ARBA00022763"/>
    </source>
</evidence>
<evidence type="ECO:0000256" key="1">
    <source>
        <dbReference type="ARBA" id="ARBA00000900"/>
    </source>
</evidence>
<dbReference type="PANTHER" id="PTHR23328">
    <property type="entry name" value="RING-TYPE DOMAIN-CONTAINING PROTEIN"/>
    <property type="match status" value="1"/>
</dbReference>
<feature type="region of interest" description="Disordered" evidence="12">
    <location>
        <begin position="1"/>
        <end position="75"/>
    </location>
</feature>
<comment type="similarity">
    <text evidence="11">Belongs to the RNF168 family.</text>
</comment>
<evidence type="ECO:0000256" key="11">
    <source>
        <dbReference type="HAMAP-Rule" id="MF_03066"/>
    </source>
</evidence>
<evidence type="ECO:0000256" key="12">
    <source>
        <dbReference type="SAM" id="MobiDB-lite"/>
    </source>
</evidence>
<dbReference type="GO" id="GO:0006325">
    <property type="term" value="P:chromatin organization"/>
    <property type="evidence" value="ECO:0007669"/>
    <property type="project" value="UniProtKB-KW"/>
</dbReference>
<dbReference type="CTD" id="165918"/>
<dbReference type="Pfam" id="PF00097">
    <property type="entry name" value="zf-C3HC4"/>
    <property type="match status" value="1"/>
</dbReference>
<dbReference type="HAMAP" id="MF_03066">
    <property type="entry name" value="RNF168"/>
    <property type="match status" value="1"/>
</dbReference>
<feature type="short sequence motif" description="UMI motif" evidence="11">
    <location>
        <begin position="291"/>
        <end position="299"/>
    </location>
</feature>
<dbReference type="CDD" id="cd22265">
    <property type="entry name" value="UDM1_RNF168"/>
    <property type="match status" value="1"/>
</dbReference>
<keyword evidence="10 11" id="KW-0539">Nucleus</keyword>
<dbReference type="CDD" id="cd21952">
    <property type="entry name" value="MIU2_RNF168"/>
    <property type="match status" value="1"/>
</dbReference>
<keyword evidence="11" id="KW-0832">Ubl conjugation</keyword>
<dbReference type="SMART" id="SM00184">
    <property type="entry name" value="RING"/>
    <property type="match status" value="1"/>
</dbReference>
<dbReference type="GO" id="GO:0006302">
    <property type="term" value="P:double-strand break repair"/>
    <property type="evidence" value="ECO:0007669"/>
    <property type="project" value="UniProtKB-UniRule"/>
</dbReference>
<keyword evidence="2 11" id="KW-0808">Transferase</keyword>
<dbReference type="GeneID" id="100753166"/>
<feature type="short sequence motif" description="LR motif 1" evidence="11">
    <location>
        <begin position="258"/>
        <end position="276"/>
    </location>
</feature>
<dbReference type="Gene3D" id="3.30.40.10">
    <property type="entry name" value="Zinc/RING finger domain, C3HC4 (zinc finger)"/>
    <property type="match status" value="1"/>
</dbReference>
<comment type="caution">
    <text evidence="11">According to a well-established model, RNF168 cannot initiate H2A 'Lys-63'-linked ubiquitination and is recruited following RNF8-dependent histone ubiquitination to amplify H2A 'Lys-63'-linked ubiquitination. However, other data suggest that RNF168 is the priming ubiquitin ligase by mediating monoubiquitination of 'Lys-13' and 'Lys-15' of nucleosomal histone H2A (H2AK13Ub and H2AK15Ub respectively). These data suggest that RNF168 might be recruited to DSBs sites in a RNF8-dependent manner by binding to non-histone proteins ubiquitinated via 'Lys-63'-linked and initiates monoubiquitination of H2A, which is then amplified by RNF8. Additional evidences are however required to confirm these data.</text>
</comment>
<dbReference type="GO" id="GO:0043130">
    <property type="term" value="F:ubiquitin binding"/>
    <property type="evidence" value="ECO:0007669"/>
    <property type="project" value="UniProtKB-UniRule"/>
</dbReference>
<keyword evidence="7 11" id="KW-0862">Zinc</keyword>
<dbReference type="GO" id="GO:0010212">
    <property type="term" value="P:response to ionizing radiation"/>
    <property type="evidence" value="ECO:0007669"/>
    <property type="project" value="UniProtKB-UniRule"/>
</dbReference>
<evidence type="ECO:0000256" key="8">
    <source>
        <dbReference type="ARBA" id="ARBA00022853"/>
    </source>
</evidence>
<comment type="function">
    <text evidence="11">E3 ubiquitin-protein ligase required for accumulation of repair proteins to sites of DNA damage. Acts with UBE2N/UBC13 to amplify the RNF8-dependent histone ubiquitination. Recruited to sites of DNA damage at double-strand breaks (DSBs) by binding to ubiquitinated histone H2A and H2AX and amplifies the RNF8-dependent H2A ubiquitination, promoting the formation of 'Lys-63'-linked ubiquitin conjugates. This leads to concentrate ubiquitinated histones H2A and H2AX at DNA lesions to the threshold required for recruitment of TP53BP1 and BRCA1. Also recruited at DNA interstrand cross-links (ICLs) sites and promotes accumulation of 'Lys-63'-linked ubiquitination of histones H2A and H2AX, leading to recruitment of FAAP20 and Fanconi anemia (FA) complex, followed by interstrand cross-link repair. H2A ubiquitination also mediates the ATM-dependent transcriptional silencing at regions flanking DSBs in cis, a mechanism to avoid collision between transcription and repair intermediates. Also involved in class switch recombination in immune system, via its role in regulation of DSBs repair. Following DNA damage, promotes the ubiquitination and degradation of JMJD2A/KDM4A in collaboration with RNF8, leading to unmask H4K20me2 mark and promote the recruitment of TP53BP1 at DNA damage sites. Not able to initiate 'Lys-63'-linked ubiquitination in vitro; possibly due to partial occlusion of the UBE2N/UBC13-binding region. Catalyzes monoubiquitination of 'Lys-13' and 'Lys-15' of nucleosomal histone H2A (H2AK13Ub and H2AK15Ub, respectively).</text>
</comment>
<dbReference type="GO" id="GO:0035861">
    <property type="term" value="C:site of double-strand break"/>
    <property type="evidence" value="ECO:0007669"/>
    <property type="project" value="TreeGrafter"/>
</dbReference>
<dbReference type="RefSeq" id="XP_027268656.2">
    <property type="nucleotide sequence ID" value="XM_027412855.2"/>
</dbReference>
<evidence type="ECO:0000313" key="15">
    <source>
        <dbReference type="RefSeq" id="XP_027268656.2"/>
    </source>
</evidence>
<comment type="domain">
    <text evidence="11">The MIU motif (motif interacting with ubiquitin) mediates the interaction with both 'Lys-48'- and 'Lys-63'-linked ubiquitin chains. The UMI motif mediates interaction with ubiquitin with a preference for 'Lys-63'-linked ubiquitin. The specificity for different types of ubiquitin is mediated by juxtaposition of ubiquitin-binding motifs (MIU and UMI motifs) with LR motifs (LRMs).</text>
</comment>
<dbReference type="RefSeq" id="XP_003495446.3">
    <property type="nucleotide sequence ID" value="XM_003495398.4"/>
</dbReference>
<feature type="short sequence motif" description="LR motif 2" evidence="11">
    <location>
        <begin position="612"/>
        <end position="623"/>
    </location>
</feature>
<dbReference type="GO" id="GO:0016567">
    <property type="term" value="P:protein ubiquitination"/>
    <property type="evidence" value="ECO:0007669"/>
    <property type="project" value="UniProtKB-UniRule"/>
</dbReference>